<sequence>MIFVEGLDGVGRKPMRSIVPNKLDLRAELSLNLDNVVLDTVFVEKTAAVKNVEKTAAVKKTPRQAASSVEASGRRFT</sequence>
<evidence type="ECO:0000313" key="2">
    <source>
        <dbReference type="Proteomes" id="UP001162060"/>
    </source>
</evidence>
<gene>
    <name evidence="1" type="ORF">PM001_LOCUS6854</name>
</gene>
<comment type="caution">
    <text evidence="1">The sequence shown here is derived from an EMBL/GenBank/DDBJ whole genome shotgun (WGS) entry which is preliminary data.</text>
</comment>
<proteinExistence type="predicted"/>
<protein>
    <submittedName>
        <fullName evidence="1">Uncharacterized protein</fullName>
    </submittedName>
</protein>
<reference evidence="1" key="1">
    <citation type="submission" date="2024-01" db="EMBL/GenBank/DDBJ databases">
        <authorList>
            <person name="Webb A."/>
        </authorList>
    </citation>
    <scope>NUCLEOTIDE SEQUENCE</scope>
    <source>
        <strain evidence="1">Pm1</strain>
    </source>
</reference>
<dbReference type="Proteomes" id="UP001162060">
    <property type="component" value="Unassembled WGS sequence"/>
</dbReference>
<name>A0AAV1TL71_9STRA</name>
<dbReference type="EMBL" id="CAKLBY020000053">
    <property type="protein sequence ID" value="CAK7920834.1"/>
    <property type="molecule type" value="Genomic_DNA"/>
</dbReference>
<evidence type="ECO:0000313" key="1">
    <source>
        <dbReference type="EMBL" id="CAK7920834.1"/>
    </source>
</evidence>
<organism evidence="1 2">
    <name type="scientific">Peronospora matthiolae</name>
    <dbReference type="NCBI Taxonomy" id="2874970"/>
    <lineage>
        <taxon>Eukaryota</taxon>
        <taxon>Sar</taxon>
        <taxon>Stramenopiles</taxon>
        <taxon>Oomycota</taxon>
        <taxon>Peronosporomycetes</taxon>
        <taxon>Peronosporales</taxon>
        <taxon>Peronosporaceae</taxon>
        <taxon>Peronospora</taxon>
    </lineage>
</organism>
<accession>A0AAV1TL71</accession>
<dbReference type="AlphaFoldDB" id="A0AAV1TL71"/>